<evidence type="ECO:0000313" key="1">
    <source>
        <dbReference type="EMBL" id="NEZ68381.1"/>
    </source>
</evidence>
<evidence type="ECO:0008006" key="3">
    <source>
        <dbReference type="Google" id="ProtNLM"/>
    </source>
</evidence>
<reference evidence="1 2" key="1">
    <citation type="journal article" date="2020" name="Microb. Ecol.">
        <title>Ecogenomics of the Marine Benthic Filamentous Cyanobacterium Adonisia.</title>
        <authorList>
            <person name="Walter J.M."/>
            <person name="Coutinho F.H."/>
            <person name="Leomil L."/>
            <person name="Hargreaves P.I."/>
            <person name="Campeao M.E."/>
            <person name="Vieira V.V."/>
            <person name="Silva B.S."/>
            <person name="Fistarol G.O."/>
            <person name="Salomon P.S."/>
            <person name="Sawabe T."/>
            <person name="Mino S."/>
            <person name="Hosokawa M."/>
            <person name="Miyashita H."/>
            <person name="Maruyama F."/>
            <person name="van Verk M.C."/>
            <person name="Dutilh B.E."/>
            <person name="Thompson C.C."/>
            <person name="Thompson F.L."/>
        </authorList>
    </citation>
    <scope>NUCLEOTIDE SEQUENCE [LARGE SCALE GENOMIC DNA]</scope>
    <source>
        <strain evidence="1 2">CCMR0082</strain>
    </source>
</reference>
<sequence length="549" mass="59400">ADFDGLVLAANQELIFGQEITSIRLSAGEGILYNSQERPAQWFVSSHAGDDANDGMSAGSQFRTIGKLMEYFIAAGDTIIEDDDSYWWEELTVGDSIIVRRSNTGTNRPIHDAGDIADNSEFSLSAGQTNTYEIAWIPLHGNQSTDNQLTIYENGQLLRYRDTISDVDANPGSYTVDLFADVTGNILYVHPTGSSNPVTDGKQYIITRRATCITAGNNCTIIGIHTIRNVSNNGSIVALENALIEDCLVEYGTKHNLYANSATIRNCIIRYNDNYSHGSNTLLVFFKSNSTGLRSVVEGCTIEGGNPAIPDLPSETVALFMHSITVGGNLADSVIIRNCNITKVQGIGAGDVLSSTLENSTCINIGGWNMGNFTSIYRGNFIEVSGITPLPGRFDVRDNMLVEFRGNRIQHSHASNTRIFYIVGDNSRLTVVNNSFNRDTNNSAVIEDFGAHAGVEIVYTNNIAAGFARGLQLNDNAPASLSSENNIWKASQVFLLGANSYTGLANWQADPGGYDQNSVEVDPGFIDPANGDFTTAAPEVDTLQAGVEY</sequence>
<accession>A0A6M0SKJ4</accession>
<organism evidence="1 2">
    <name type="scientific">Adonisia turfae CCMR0082</name>
    <dbReference type="NCBI Taxonomy" id="2304604"/>
    <lineage>
        <taxon>Bacteria</taxon>
        <taxon>Bacillati</taxon>
        <taxon>Cyanobacteriota</taxon>
        <taxon>Adonisia</taxon>
        <taxon>Adonisia turfae</taxon>
    </lineage>
</organism>
<dbReference type="Proteomes" id="UP000473574">
    <property type="component" value="Unassembled WGS sequence"/>
</dbReference>
<dbReference type="RefSeq" id="WP_163671964.1">
    <property type="nucleotide sequence ID" value="NZ_QZCE01000008.1"/>
</dbReference>
<evidence type="ECO:0000313" key="2">
    <source>
        <dbReference type="Proteomes" id="UP000473574"/>
    </source>
</evidence>
<gene>
    <name evidence="1" type="ORF">D0962_37630</name>
</gene>
<feature type="non-terminal residue" evidence="1">
    <location>
        <position position="1"/>
    </location>
</feature>
<name>A0A6M0SKJ4_9CYAN</name>
<protein>
    <recommendedName>
        <fullName evidence="3">Right handed beta helix domain-containing protein</fullName>
    </recommendedName>
</protein>
<feature type="non-terminal residue" evidence="1">
    <location>
        <position position="549"/>
    </location>
</feature>
<proteinExistence type="predicted"/>
<comment type="caution">
    <text evidence="1">The sequence shown here is derived from an EMBL/GenBank/DDBJ whole genome shotgun (WGS) entry which is preliminary data.</text>
</comment>
<dbReference type="AlphaFoldDB" id="A0A6M0SKJ4"/>
<dbReference type="EMBL" id="QZCE01000008">
    <property type="protein sequence ID" value="NEZ68381.1"/>
    <property type="molecule type" value="Genomic_DNA"/>
</dbReference>
<dbReference type="InterPro" id="IPR011050">
    <property type="entry name" value="Pectin_lyase_fold/virulence"/>
</dbReference>
<dbReference type="SUPFAM" id="SSF51126">
    <property type="entry name" value="Pectin lyase-like"/>
    <property type="match status" value="1"/>
</dbReference>